<protein>
    <recommendedName>
        <fullName evidence="3">DUF3299 domain-containing protein</fullName>
    </recommendedName>
</protein>
<dbReference type="RefSeq" id="WP_320183495.1">
    <property type="nucleotide sequence ID" value="NZ_CP138332.1"/>
</dbReference>
<evidence type="ECO:0008006" key="3">
    <source>
        <dbReference type="Google" id="ProtNLM"/>
    </source>
</evidence>
<reference evidence="2" key="1">
    <citation type="journal article" date="2019" name="Int. J. Syst. Evol. Microbiol.">
        <title>The Global Catalogue of Microorganisms (GCM) 10K type strain sequencing project: providing services to taxonomists for standard genome sequencing and annotation.</title>
        <authorList>
            <consortium name="The Broad Institute Genomics Platform"/>
            <consortium name="The Broad Institute Genome Sequencing Center for Infectious Disease"/>
            <person name="Wu L."/>
            <person name="Ma J."/>
        </authorList>
    </citation>
    <scope>NUCLEOTIDE SEQUENCE [LARGE SCALE GENOMIC DNA]</scope>
    <source>
        <strain evidence="2">KCTC 22814</strain>
    </source>
</reference>
<gene>
    <name evidence="1" type="ORF">ACFS7Y_21660</name>
</gene>
<dbReference type="Gene3D" id="2.40.50.870">
    <property type="entry name" value="Protein of unknown function (DUF3299)"/>
    <property type="match status" value="1"/>
</dbReference>
<comment type="caution">
    <text evidence="1">The sequence shown here is derived from an EMBL/GenBank/DDBJ whole genome shotgun (WGS) entry which is preliminary data.</text>
</comment>
<proteinExistence type="predicted"/>
<sequence length="140" mass="16032">MAQTVSKRNHLSDHKPMMNKTWTIFDQLMYKVEKRNGKTHYTPFFPAALKALHGKEVVISGYMVPIHAGRRHHHFMLSVLPVFQCMFCGQDGIPAMVEVRVDQGKKIMFTEEPMTITGTVFLNASDENHSEIQLHQAHAQ</sequence>
<accession>A0ABW6BKN5</accession>
<name>A0ABW6BKN5_9SPHI</name>
<evidence type="ECO:0000313" key="2">
    <source>
        <dbReference type="Proteomes" id="UP001597525"/>
    </source>
</evidence>
<organism evidence="1 2">
    <name type="scientific">Sphingobacterium bambusae</name>
    <dbReference type="NCBI Taxonomy" id="662858"/>
    <lineage>
        <taxon>Bacteria</taxon>
        <taxon>Pseudomonadati</taxon>
        <taxon>Bacteroidota</taxon>
        <taxon>Sphingobacteriia</taxon>
        <taxon>Sphingobacteriales</taxon>
        <taxon>Sphingobacteriaceae</taxon>
        <taxon>Sphingobacterium</taxon>
    </lineage>
</organism>
<keyword evidence="2" id="KW-1185">Reference proteome</keyword>
<evidence type="ECO:0000313" key="1">
    <source>
        <dbReference type="EMBL" id="MFD2970012.1"/>
    </source>
</evidence>
<dbReference type="EMBL" id="JBHUPB010000015">
    <property type="protein sequence ID" value="MFD2970012.1"/>
    <property type="molecule type" value="Genomic_DNA"/>
</dbReference>
<dbReference type="Proteomes" id="UP001597525">
    <property type="component" value="Unassembled WGS sequence"/>
</dbReference>